<organism evidence="1 2">
    <name type="scientific">Serratia fonticola</name>
    <dbReference type="NCBI Taxonomy" id="47917"/>
    <lineage>
        <taxon>Bacteria</taxon>
        <taxon>Pseudomonadati</taxon>
        <taxon>Pseudomonadota</taxon>
        <taxon>Gammaproteobacteria</taxon>
        <taxon>Enterobacterales</taxon>
        <taxon>Yersiniaceae</taxon>
        <taxon>Serratia</taxon>
    </lineage>
</organism>
<accession>A0A0F7HIB7</accession>
<evidence type="ECO:0000313" key="1">
    <source>
        <dbReference type="EMBL" id="VEI73473.1"/>
    </source>
</evidence>
<sequence length="65" mass="7580">MVAARDRIPLTFFAPICNRRYKSVKTVLAETIFVIEIAIAQRAAECRLLFGRRDFTVYPILHYSF</sequence>
<dbReference type="KEGG" id="sfw:WN53_26375"/>
<evidence type="ECO:0000313" key="2">
    <source>
        <dbReference type="Proteomes" id="UP000270487"/>
    </source>
</evidence>
<dbReference type="Proteomes" id="UP000270487">
    <property type="component" value="Chromosome"/>
</dbReference>
<dbReference type="EMBL" id="LR134492">
    <property type="protein sequence ID" value="VEI73473.1"/>
    <property type="molecule type" value="Genomic_DNA"/>
</dbReference>
<reference evidence="1 2" key="1">
    <citation type="submission" date="2018-12" db="EMBL/GenBank/DDBJ databases">
        <authorList>
            <consortium name="Pathogen Informatics"/>
        </authorList>
    </citation>
    <scope>NUCLEOTIDE SEQUENCE [LARGE SCALE GENOMIC DNA]</scope>
    <source>
        <strain evidence="1 2">NCTC13193</strain>
    </source>
</reference>
<name>A0A0F7HIB7_SERFO</name>
<protein>
    <submittedName>
        <fullName evidence="1">Uncharacterized protein</fullName>
    </submittedName>
</protein>
<proteinExistence type="predicted"/>
<gene>
    <name evidence="1" type="ORF">NCTC13193_04176</name>
</gene>
<dbReference type="AlphaFoldDB" id="A0A0F7HIB7"/>